<accession>A0A9E2KHF1</accession>
<keyword evidence="4 10" id="KW-0378">Hydrolase</keyword>
<dbReference type="PANTHER" id="PTHR43731">
    <property type="entry name" value="RHOMBOID PROTEASE"/>
    <property type="match status" value="1"/>
</dbReference>
<keyword evidence="5 7" id="KW-1133">Transmembrane helix</keyword>
<dbReference type="InterPro" id="IPR046483">
    <property type="entry name" value="DUF6576"/>
</dbReference>
<evidence type="ECO:0000313" key="11">
    <source>
        <dbReference type="Proteomes" id="UP000824236"/>
    </source>
</evidence>
<dbReference type="InterPro" id="IPR022764">
    <property type="entry name" value="Peptidase_S54_rhomboid_dom"/>
</dbReference>
<evidence type="ECO:0000256" key="2">
    <source>
        <dbReference type="ARBA" id="ARBA00009045"/>
    </source>
</evidence>
<evidence type="ECO:0000259" key="8">
    <source>
        <dbReference type="Pfam" id="PF01694"/>
    </source>
</evidence>
<protein>
    <submittedName>
        <fullName evidence="10">Rhomboid family intramembrane serine protease</fullName>
        <ecNumber evidence="10">3.4.21.105</ecNumber>
    </submittedName>
</protein>
<feature type="transmembrane region" description="Helical" evidence="7">
    <location>
        <begin position="21"/>
        <end position="42"/>
    </location>
</feature>
<comment type="caution">
    <text evidence="10">The sequence shown here is derived from an EMBL/GenBank/DDBJ whole genome shotgun (WGS) entry which is preliminary data.</text>
</comment>
<dbReference type="GO" id="GO:0006508">
    <property type="term" value="P:proteolysis"/>
    <property type="evidence" value="ECO:0007669"/>
    <property type="project" value="UniProtKB-KW"/>
</dbReference>
<dbReference type="GO" id="GO:0016020">
    <property type="term" value="C:membrane"/>
    <property type="evidence" value="ECO:0007669"/>
    <property type="project" value="UniProtKB-SubCell"/>
</dbReference>
<dbReference type="InterPro" id="IPR050925">
    <property type="entry name" value="Rhomboid_protease_S54"/>
</dbReference>
<keyword evidence="6 7" id="KW-0472">Membrane</keyword>
<comment type="subcellular location">
    <subcellularLocation>
        <location evidence="1">Membrane</location>
        <topology evidence="1">Multi-pass membrane protein</topology>
    </subcellularLocation>
</comment>
<dbReference type="AlphaFoldDB" id="A0A9E2KHF1"/>
<gene>
    <name evidence="10" type="ORF">H9791_06745</name>
</gene>
<dbReference type="EC" id="3.4.21.105" evidence="10"/>
<sequence>MATIITDLKNNFRRGNIHIRLIYINTAVFLVVALTGIVLRLFNWPSASFVQWFEMPASLPNFVVQPWAILTYMFLHADLLHLLFNMLWLFWFGDLFLRFFSARHLRGVYLLGGICGGLLYLLAYNVFPYFRPVADYSFLLGASASVLAIVAAAAYREPNYPISLLLFGSIRLKYLALIVIGMDVLFLTSDNAGGHIAHLGGALAGLWFAARLSRGTDLTRWINWLADRVTGIFRPRPRKPKMKVNYGANADRRKDYDYNARKKAQSDEIDRILDKLKKSGYESLTAEEKRSLFDASKR</sequence>
<organism evidence="10 11">
    <name type="scientific">Candidatus Bacteroides intestinipullorum</name>
    <dbReference type="NCBI Taxonomy" id="2838471"/>
    <lineage>
        <taxon>Bacteria</taxon>
        <taxon>Pseudomonadati</taxon>
        <taxon>Bacteroidota</taxon>
        <taxon>Bacteroidia</taxon>
        <taxon>Bacteroidales</taxon>
        <taxon>Bacteroidaceae</taxon>
        <taxon>Bacteroides</taxon>
    </lineage>
</organism>
<reference evidence="10" key="2">
    <citation type="submission" date="2021-04" db="EMBL/GenBank/DDBJ databases">
        <authorList>
            <person name="Gilroy R."/>
        </authorList>
    </citation>
    <scope>NUCLEOTIDE SEQUENCE</scope>
    <source>
        <strain evidence="10">B3-3758</strain>
    </source>
</reference>
<feature type="domain" description="Peptidase S54 rhomboid" evidence="8">
    <location>
        <begin position="65"/>
        <end position="213"/>
    </location>
</feature>
<dbReference type="Gene3D" id="1.20.1540.10">
    <property type="entry name" value="Rhomboid-like"/>
    <property type="match status" value="1"/>
</dbReference>
<dbReference type="SUPFAM" id="SSF144091">
    <property type="entry name" value="Rhomboid-like"/>
    <property type="match status" value="1"/>
</dbReference>
<evidence type="ECO:0000256" key="3">
    <source>
        <dbReference type="ARBA" id="ARBA00022692"/>
    </source>
</evidence>
<keyword evidence="3 7" id="KW-0812">Transmembrane</keyword>
<evidence type="ECO:0000259" key="9">
    <source>
        <dbReference type="Pfam" id="PF20216"/>
    </source>
</evidence>
<feature type="transmembrane region" description="Helical" evidence="7">
    <location>
        <begin position="109"/>
        <end position="130"/>
    </location>
</feature>
<feature type="transmembrane region" description="Helical" evidence="7">
    <location>
        <begin position="79"/>
        <end position="97"/>
    </location>
</feature>
<evidence type="ECO:0000313" key="10">
    <source>
        <dbReference type="EMBL" id="MBU3814195.1"/>
    </source>
</evidence>
<name>A0A9E2KHF1_9BACE</name>
<feature type="transmembrane region" description="Helical" evidence="7">
    <location>
        <begin position="136"/>
        <end position="155"/>
    </location>
</feature>
<evidence type="ECO:0000256" key="7">
    <source>
        <dbReference type="SAM" id="Phobius"/>
    </source>
</evidence>
<keyword evidence="10" id="KW-0645">Protease</keyword>
<dbReference type="Proteomes" id="UP000824236">
    <property type="component" value="Unassembled WGS sequence"/>
</dbReference>
<evidence type="ECO:0000256" key="4">
    <source>
        <dbReference type="ARBA" id="ARBA00022801"/>
    </source>
</evidence>
<dbReference type="Pfam" id="PF01694">
    <property type="entry name" value="Rhomboid"/>
    <property type="match status" value="1"/>
</dbReference>
<evidence type="ECO:0000256" key="6">
    <source>
        <dbReference type="ARBA" id="ARBA00023136"/>
    </source>
</evidence>
<reference evidence="10" key="1">
    <citation type="journal article" date="2021" name="PeerJ">
        <title>Extensive microbial diversity within the chicken gut microbiome revealed by metagenomics and culture.</title>
        <authorList>
            <person name="Gilroy R."/>
            <person name="Ravi A."/>
            <person name="Getino M."/>
            <person name="Pursley I."/>
            <person name="Horton D.L."/>
            <person name="Alikhan N.F."/>
            <person name="Baker D."/>
            <person name="Gharbi K."/>
            <person name="Hall N."/>
            <person name="Watson M."/>
            <person name="Adriaenssens E.M."/>
            <person name="Foster-Nyarko E."/>
            <person name="Jarju S."/>
            <person name="Secka A."/>
            <person name="Antonio M."/>
            <person name="Oren A."/>
            <person name="Chaudhuri R.R."/>
            <person name="La Ragione R."/>
            <person name="Hildebrand F."/>
            <person name="Pallen M.J."/>
        </authorList>
    </citation>
    <scope>NUCLEOTIDE SEQUENCE</scope>
    <source>
        <strain evidence="10">B3-3758</strain>
    </source>
</reference>
<feature type="domain" description="DUF6576" evidence="9">
    <location>
        <begin position="255"/>
        <end position="297"/>
    </location>
</feature>
<dbReference type="PANTHER" id="PTHR43731:SF14">
    <property type="entry name" value="PRESENILIN-ASSOCIATED RHOMBOID-LIKE PROTEIN, MITOCHONDRIAL"/>
    <property type="match status" value="1"/>
</dbReference>
<dbReference type="GO" id="GO:0004252">
    <property type="term" value="F:serine-type endopeptidase activity"/>
    <property type="evidence" value="ECO:0007669"/>
    <property type="project" value="InterPro"/>
</dbReference>
<dbReference type="Pfam" id="PF20216">
    <property type="entry name" value="DUF6576"/>
    <property type="match status" value="1"/>
</dbReference>
<comment type="similarity">
    <text evidence="2">Belongs to the peptidase S54 family.</text>
</comment>
<feature type="transmembrane region" description="Helical" evidence="7">
    <location>
        <begin position="192"/>
        <end position="210"/>
    </location>
</feature>
<dbReference type="EMBL" id="JAHLFO010000093">
    <property type="protein sequence ID" value="MBU3814195.1"/>
    <property type="molecule type" value="Genomic_DNA"/>
</dbReference>
<feature type="transmembrane region" description="Helical" evidence="7">
    <location>
        <begin position="162"/>
        <end position="186"/>
    </location>
</feature>
<dbReference type="InterPro" id="IPR035952">
    <property type="entry name" value="Rhomboid-like_sf"/>
</dbReference>
<proteinExistence type="inferred from homology"/>
<evidence type="ECO:0000256" key="5">
    <source>
        <dbReference type="ARBA" id="ARBA00022989"/>
    </source>
</evidence>
<evidence type="ECO:0000256" key="1">
    <source>
        <dbReference type="ARBA" id="ARBA00004141"/>
    </source>
</evidence>